<evidence type="ECO:0000313" key="13">
    <source>
        <dbReference type="EMBL" id="CAB4866274.1"/>
    </source>
</evidence>
<evidence type="ECO:0000313" key="15">
    <source>
        <dbReference type="EMBL" id="CAB5058677.1"/>
    </source>
</evidence>
<feature type="domain" description="CNNM transmembrane" evidence="10">
    <location>
        <begin position="9"/>
        <end position="214"/>
    </location>
</feature>
<evidence type="ECO:0000256" key="7">
    <source>
        <dbReference type="ARBA" id="ARBA00023136"/>
    </source>
</evidence>
<dbReference type="GO" id="GO:0005886">
    <property type="term" value="C:plasma membrane"/>
    <property type="evidence" value="ECO:0007669"/>
    <property type="project" value="UniProtKB-SubCell"/>
</dbReference>
<dbReference type="InterPro" id="IPR036318">
    <property type="entry name" value="FAD-bd_PCMH-like_sf"/>
</dbReference>
<feature type="domain" description="CBS" evidence="9">
    <location>
        <begin position="290"/>
        <end position="347"/>
    </location>
</feature>
<evidence type="ECO:0000256" key="3">
    <source>
        <dbReference type="ARBA" id="ARBA00022692"/>
    </source>
</evidence>
<organism evidence="11">
    <name type="scientific">freshwater metagenome</name>
    <dbReference type="NCBI Taxonomy" id="449393"/>
    <lineage>
        <taxon>unclassified sequences</taxon>
        <taxon>metagenomes</taxon>
        <taxon>ecological metagenomes</taxon>
    </lineage>
</organism>
<keyword evidence="6" id="KW-0129">CBS domain</keyword>
<evidence type="ECO:0000313" key="12">
    <source>
        <dbReference type="EMBL" id="CAB4746265.1"/>
    </source>
</evidence>
<accession>A0A6J6KYH3</accession>
<dbReference type="EMBL" id="CAFBQL010000005">
    <property type="protein sequence ID" value="CAB5058677.1"/>
    <property type="molecule type" value="Genomic_DNA"/>
</dbReference>
<dbReference type="InterPro" id="IPR016169">
    <property type="entry name" value="FAD-bd_PCMH_sub2"/>
</dbReference>
<dbReference type="EMBL" id="CAEZWT010000001">
    <property type="protein sequence ID" value="CAB4654857.1"/>
    <property type="molecule type" value="Genomic_DNA"/>
</dbReference>
<dbReference type="CDD" id="cd04590">
    <property type="entry name" value="CBS_pair_CorC_HlyC_assoc"/>
    <property type="match status" value="1"/>
</dbReference>
<dbReference type="Gene3D" id="3.10.580.10">
    <property type="entry name" value="CBS-domain"/>
    <property type="match status" value="1"/>
</dbReference>
<comment type="subcellular location">
    <subcellularLocation>
        <location evidence="1">Cell membrane</location>
        <topology evidence="1">Multi-pass membrane protein</topology>
    </subcellularLocation>
</comment>
<dbReference type="InterPro" id="IPR000644">
    <property type="entry name" value="CBS_dom"/>
</dbReference>
<reference evidence="11" key="1">
    <citation type="submission" date="2020-05" db="EMBL/GenBank/DDBJ databases">
        <authorList>
            <person name="Chiriac C."/>
            <person name="Salcher M."/>
            <person name="Ghai R."/>
            <person name="Kavagutti S V."/>
        </authorList>
    </citation>
    <scope>NUCLEOTIDE SEQUENCE</scope>
</reference>
<dbReference type="PROSITE" id="PS51371">
    <property type="entry name" value="CBS"/>
    <property type="match status" value="2"/>
</dbReference>
<evidence type="ECO:0000259" key="10">
    <source>
        <dbReference type="PROSITE" id="PS51846"/>
    </source>
</evidence>
<keyword evidence="2" id="KW-1003">Cell membrane</keyword>
<dbReference type="Pfam" id="PF03471">
    <property type="entry name" value="CorC_HlyC"/>
    <property type="match status" value="1"/>
</dbReference>
<sequence length="435" mass="47623">MNPDPATGSIHTLLLDIGVVVALILLAALFVAAEIALISLRESQVRQMATRGRRGARVAALSTNPNRFLAAAQVGVTVCGFLSAALGAERIGKYVEPWLENLGFSRGWSNNLSLIGLTLVIAYFSLVFGELVPKRLALFRTEEIALAAAPIIDLLAMAFRPIIWLLSHSTNFIVRLFGVDPHEQRSQMSEEELLDLVSGHAALTDEERDIVEEVFNASERQVHEVMVPRTEVDFLDGSLTVGKAIALAVDRAHSRYPVVRGSSDEVIGFIHVRDLLDTSLSGNGGKIQELVRPMMFLPGTKGVLPALTEMRNQRQHLAIVLDEYGGTDGIITMEDLVECLIGDIRDEYDSHEEEVSQEMRTGDFEVDGLISIEDLEEETALQIPEGPYETASGFVMHSLGRIPHVNDVLSVNGARITVLSMEGKRAGRLLISRPV</sequence>
<keyword evidence="5 8" id="KW-1133">Transmembrane helix</keyword>
<name>A0A6J6KYH3_9ZZZZ</name>
<dbReference type="GO" id="GO:0050660">
    <property type="term" value="F:flavin adenine dinucleotide binding"/>
    <property type="evidence" value="ECO:0007669"/>
    <property type="project" value="InterPro"/>
</dbReference>
<dbReference type="Gene3D" id="3.30.465.10">
    <property type="match status" value="1"/>
</dbReference>
<evidence type="ECO:0000256" key="2">
    <source>
        <dbReference type="ARBA" id="ARBA00022475"/>
    </source>
</evidence>
<dbReference type="PROSITE" id="PS51846">
    <property type="entry name" value="CNNM"/>
    <property type="match status" value="1"/>
</dbReference>
<evidence type="ECO:0000256" key="1">
    <source>
        <dbReference type="ARBA" id="ARBA00004651"/>
    </source>
</evidence>
<dbReference type="InterPro" id="IPR005170">
    <property type="entry name" value="Transptr-assoc_dom"/>
</dbReference>
<evidence type="ECO:0000256" key="4">
    <source>
        <dbReference type="ARBA" id="ARBA00022737"/>
    </source>
</evidence>
<evidence type="ECO:0000313" key="11">
    <source>
        <dbReference type="EMBL" id="CAB4654857.1"/>
    </source>
</evidence>
<evidence type="ECO:0000256" key="6">
    <source>
        <dbReference type="ARBA" id="ARBA00023122"/>
    </source>
</evidence>
<gene>
    <name evidence="11" type="ORF">UFOPK2289_00043</name>
    <name evidence="12" type="ORF">UFOPK2822_00522</name>
    <name evidence="13" type="ORF">UFOPK3346_00760</name>
    <name evidence="14" type="ORF">UFOPK3670_00800</name>
    <name evidence="15" type="ORF">UFOPK4308_00847</name>
</gene>
<dbReference type="SUPFAM" id="SSF54631">
    <property type="entry name" value="CBS-domain pair"/>
    <property type="match status" value="1"/>
</dbReference>
<dbReference type="InterPro" id="IPR046342">
    <property type="entry name" value="CBS_dom_sf"/>
</dbReference>
<dbReference type="Pfam" id="PF00571">
    <property type="entry name" value="CBS"/>
    <property type="match status" value="2"/>
</dbReference>
<feature type="transmembrane region" description="Helical" evidence="8">
    <location>
        <begin position="12"/>
        <end position="38"/>
    </location>
</feature>
<evidence type="ECO:0000259" key="9">
    <source>
        <dbReference type="PROSITE" id="PS51371"/>
    </source>
</evidence>
<dbReference type="AlphaFoldDB" id="A0A6J6KYH3"/>
<proteinExistence type="predicted"/>
<dbReference type="PANTHER" id="PTHR43099:SF5">
    <property type="entry name" value="HLYC_CORC FAMILY TRANSPORTER"/>
    <property type="match status" value="1"/>
</dbReference>
<dbReference type="InterPro" id="IPR044751">
    <property type="entry name" value="Ion_transp-like_CBS"/>
</dbReference>
<dbReference type="SMART" id="SM01091">
    <property type="entry name" value="CorC_HlyC"/>
    <property type="match status" value="1"/>
</dbReference>
<dbReference type="EMBL" id="CAEZZC010000005">
    <property type="protein sequence ID" value="CAB4746265.1"/>
    <property type="molecule type" value="Genomic_DNA"/>
</dbReference>
<dbReference type="InterPro" id="IPR002550">
    <property type="entry name" value="CNNM"/>
</dbReference>
<keyword evidence="4" id="KW-0677">Repeat</keyword>
<dbReference type="Pfam" id="PF01595">
    <property type="entry name" value="CNNM"/>
    <property type="match status" value="1"/>
</dbReference>
<feature type="transmembrane region" description="Helical" evidence="8">
    <location>
        <begin position="108"/>
        <end position="132"/>
    </location>
</feature>
<dbReference type="InterPro" id="IPR051676">
    <property type="entry name" value="UPF0053_domain"/>
</dbReference>
<keyword evidence="7 8" id="KW-0472">Membrane</keyword>
<feature type="transmembrane region" description="Helical" evidence="8">
    <location>
        <begin position="144"/>
        <end position="166"/>
    </location>
</feature>
<dbReference type="EMBL" id="CAFBMV010000005">
    <property type="protein sequence ID" value="CAB4923267.1"/>
    <property type="molecule type" value="Genomic_DNA"/>
</dbReference>
<keyword evidence="3 8" id="KW-0812">Transmembrane</keyword>
<evidence type="ECO:0000256" key="5">
    <source>
        <dbReference type="ARBA" id="ARBA00022989"/>
    </source>
</evidence>
<feature type="domain" description="CBS" evidence="9">
    <location>
        <begin position="226"/>
        <end position="287"/>
    </location>
</feature>
<feature type="transmembrane region" description="Helical" evidence="8">
    <location>
        <begin position="68"/>
        <end position="88"/>
    </location>
</feature>
<dbReference type="SUPFAM" id="SSF56176">
    <property type="entry name" value="FAD-binding/transporter-associated domain-like"/>
    <property type="match status" value="1"/>
</dbReference>
<dbReference type="FunFam" id="3.10.580.10:FF:000002">
    <property type="entry name" value="Magnesium/cobalt efflux protein CorC"/>
    <property type="match status" value="1"/>
</dbReference>
<evidence type="ECO:0000256" key="8">
    <source>
        <dbReference type="SAM" id="Phobius"/>
    </source>
</evidence>
<dbReference type="PANTHER" id="PTHR43099">
    <property type="entry name" value="UPF0053 PROTEIN YRKA"/>
    <property type="match status" value="1"/>
</dbReference>
<dbReference type="EMBL" id="CAFBLE010000005">
    <property type="protein sequence ID" value="CAB4866274.1"/>
    <property type="molecule type" value="Genomic_DNA"/>
</dbReference>
<evidence type="ECO:0000313" key="14">
    <source>
        <dbReference type="EMBL" id="CAB4923267.1"/>
    </source>
</evidence>
<protein>
    <submittedName>
        <fullName evidence="11">Unannotated protein</fullName>
    </submittedName>
</protein>